<dbReference type="InterPro" id="IPR059052">
    <property type="entry name" value="HH_YbhG-like"/>
</dbReference>
<evidence type="ECO:0000256" key="4">
    <source>
        <dbReference type="SAM" id="SignalP"/>
    </source>
</evidence>
<dbReference type="Pfam" id="PF25881">
    <property type="entry name" value="HH_YBHG"/>
    <property type="match status" value="1"/>
</dbReference>
<name>A0AAE9ZSN0_9BACT</name>
<dbReference type="Gene3D" id="1.10.287.470">
    <property type="entry name" value="Helix hairpin bin"/>
    <property type="match status" value="1"/>
</dbReference>
<feature type="coiled-coil region" evidence="3">
    <location>
        <begin position="83"/>
        <end position="129"/>
    </location>
</feature>
<protein>
    <submittedName>
        <fullName evidence="6">HlyD family efflux transporter periplasmic adaptor subunit</fullName>
    </submittedName>
</protein>
<evidence type="ECO:0000256" key="1">
    <source>
        <dbReference type="ARBA" id="ARBA00004196"/>
    </source>
</evidence>
<keyword evidence="4" id="KW-0732">Signal</keyword>
<dbReference type="InterPro" id="IPR050465">
    <property type="entry name" value="UPF0194_transport"/>
</dbReference>
<feature type="chain" id="PRO_5042229064" evidence="4">
    <location>
        <begin position="26"/>
        <end position="326"/>
    </location>
</feature>
<dbReference type="Gene3D" id="2.40.50.100">
    <property type="match status" value="1"/>
</dbReference>
<proteinExistence type="predicted"/>
<evidence type="ECO:0000313" key="7">
    <source>
        <dbReference type="Proteomes" id="UP001218638"/>
    </source>
</evidence>
<dbReference type="SUPFAM" id="SSF111369">
    <property type="entry name" value="HlyD-like secretion proteins"/>
    <property type="match status" value="2"/>
</dbReference>
<dbReference type="GO" id="GO:0030313">
    <property type="term" value="C:cell envelope"/>
    <property type="evidence" value="ECO:0007669"/>
    <property type="project" value="UniProtKB-SubCell"/>
</dbReference>
<dbReference type="PROSITE" id="PS51257">
    <property type="entry name" value="PROKAR_LIPOPROTEIN"/>
    <property type="match status" value="1"/>
</dbReference>
<dbReference type="AlphaFoldDB" id="A0AAE9ZSN0"/>
<sequence length="326" mass="35441">MKTYRSVSCRAAGWFGLAATVWLMAGCAPEPETRWQGYLEGEYVYVGSSLPGRLEQLAVKRGQSVEAGTPLFRLDQTPEAAARDVARERLAQAEAQLSDLTKGQRPSELATLEAQLDQARASAELSRRDLQRVAKLHREKVVPDGDFDRVRLNHEANEAQVTALESQLVTARLGGRDDRIVSARAEVAAARAALAQADWSVTEKSRDAPMAGLVFDTLFRPGEFVAAGRPVVALLPPTNLKVRFFVPEAARATLAPGDAVQVNLSGRESPVSAHVVYLSPQAEFTPPVLYNRENRAKLVFMIEAEFDAAAGVELLPGQPVDVTRAD</sequence>
<evidence type="ECO:0000313" key="6">
    <source>
        <dbReference type="EMBL" id="WED63526.1"/>
    </source>
</evidence>
<evidence type="ECO:0000259" key="5">
    <source>
        <dbReference type="Pfam" id="PF25881"/>
    </source>
</evidence>
<dbReference type="EMBL" id="CP119075">
    <property type="protein sequence ID" value="WED63526.1"/>
    <property type="molecule type" value="Genomic_DNA"/>
</dbReference>
<feature type="signal peptide" evidence="4">
    <location>
        <begin position="1"/>
        <end position="25"/>
    </location>
</feature>
<gene>
    <name evidence="6" type="ORF">PXH66_14405</name>
</gene>
<dbReference type="PANTHER" id="PTHR32347">
    <property type="entry name" value="EFFLUX SYSTEM COMPONENT YKNX-RELATED"/>
    <property type="match status" value="1"/>
</dbReference>
<feature type="domain" description="YbhG-like alpha-helical hairpin" evidence="5">
    <location>
        <begin position="85"/>
        <end position="200"/>
    </location>
</feature>
<dbReference type="PANTHER" id="PTHR32347:SF23">
    <property type="entry name" value="BLL5650 PROTEIN"/>
    <property type="match status" value="1"/>
</dbReference>
<evidence type="ECO:0000256" key="2">
    <source>
        <dbReference type="ARBA" id="ARBA00023054"/>
    </source>
</evidence>
<keyword evidence="2 3" id="KW-0175">Coiled coil</keyword>
<dbReference type="Gene3D" id="2.40.30.170">
    <property type="match status" value="1"/>
</dbReference>
<evidence type="ECO:0000256" key="3">
    <source>
        <dbReference type="SAM" id="Coils"/>
    </source>
</evidence>
<organism evidence="6 7">
    <name type="scientific">Synoicihabitans lomoniglobus</name>
    <dbReference type="NCBI Taxonomy" id="2909285"/>
    <lineage>
        <taxon>Bacteria</taxon>
        <taxon>Pseudomonadati</taxon>
        <taxon>Verrucomicrobiota</taxon>
        <taxon>Opitutia</taxon>
        <taxon>Opitutales</taxon>
        <taxon>Opitutaceae</taxon>
        <taxon>Synoicihabitans</taxon>
    </lineage>
</organism>
<comment type="subcellular location">
    <subcellularLocation>
        <location evidence="1">Cell envelope</location>
    </subcellularLocation>
</comment>
<reference evidence="6" key="1">
    <citation type="submission" date="2023-03" db="EMBL/GenBank/DDBJ databases">
        <title>Lomoglobus Profundus gen. nov., sp. nov., a novel member of the phylum Verrucomicrobia, isolated from deep-marine sediment of South China Sea.</title>
        <authorList>
            <person name="Ahmad T."/>
            <person name="Ishaq S.E."/>
            <person name="Wang F."/>
        </authorList>
    </citation>
    <scope>NUCLEOTIDE SEQUENCE</scope>
    <source>
        <strain evidence="6">LMO-M01</strain>
    </source>
</reference>
<keyword evidence="7" id="KW-1185">Reference proteome</keyword>
<dbReference type="Proteomes" id="UP001218638">
    <property type="component" value="Chromosome"/>
</dbReference>
<dbReference type="KEGG" id="slom:PXH66_14405"/>
<dbReference type="RefSeq" id="WP_330929735.1">
    <property type="nucleotide sequence ID" value="NZ_CP119075.1"/>
</dbReference>
<accession>A0AAE9ZSN0</accession>